<keyword evidence="3" id="KW-0813">Transport</keyword>
<reference evidence="11 12" key="1">
    <citation type="submission" date="2021-11" db="EMBL/GenBank/DDBJ databases">
        <title>Black yeast isolated from Biological Soil Crust.</title>
        <authorList>
            <person name="Kurbessoian T."/>
        </authorList>
    </citation>
    <scope>NUCLEOTIDE SEQUENCE [LARGE SCALE GENOMIC DNA]</scope>
    <source>
        <strain evidence="11 12">CCFEE 5522</strain>
    </source>
</reference>
<keyword evidence="12" id="KW-1185">Reference proteome</keyword>
<evidence type="ECO:0000259" key="9">
    <source>
        <dbReference type="Pfam" id="PF03177"/>
    </source>
</evidence>
<evidence type="ECO:0000256" key="2">
    <source>
        <dbReference type="ARBA" id="ARBA00005569"/>
    </source>
</evidence>
<comment type="similarity">
    <text evidence="2">Belongs to the nucleoporin Nup133 family.</text>
</comment>
<comment type="caution">
    <text evidence="11">The sequence shown here is derived from an EMBL/GenBank/DDBJ whole genome shotgun (WGS) entry which is preliminary data.</text>
</comment>
<name>A0AAV9JVJ2_9PEZI</name>
<evidence type="ECO:0000256" key="7">
    <source>
        <dbReference type="ARBA" id="ARBA00023242"/>
    </source>
</evidence>
<evidence type="ECO:0000313" key="12">
    <source>
        <dbReference type="Proteomes" id="UP001324427"/>
    </source>
</evidence>
<dbReference type="PANTHER" id="PTHR13405">
    <property type="entry name" value="NUCLEAR PORE COMPLEX PROTEIN NUP133"/>
    <property type="match status" value="1"/>
</dbReference>
<dbReference type="InterPro" id="IPR037624">
    <property type="entry name" value="Nup133-like"/>
</dbReference>
<dbReference type="EMBL" id="JAVFHQ010000003">
    <property type="protein sequence ID" value="KAK4549621.1"/>
    <property type="molecule type" value="Genomic_DNA"/>
</dbReference>
<evidence type="ECO:0000256" key="4">
    <source>
        <dbReference type="ARBA" id="ARBA00022816"/>
    </source>
</evidence>
<evidence type="ECO:0000256" key="5">
    <source>
        <dbReference type="ARBA" id="ARBA00022927"/>
    </source>
</evidence>
<evidence type="ECO:0000313" key="11">
    <source>
        <dbReference type="EMBL" id="KAK4549621.1"/>
    </source>
</evidence>
<dbReference type="GO" id="GO:0006606">
    <property type="term" value="P:protein import into nucleus"/>
    <property type="evidence" value="ECO:0007669"/>
    <property type="project" value="TreeGrafter"/>
</dbReference>
<feature type="region of interest" description="Disordered" evidence="8">
    <location>
        <begin position="1329"/>
        <end position="1375"/>
    </location>
</feature>
<feature type="domain" description="Nucleoporin Nup133/Nup155-like C-terminal" evidence="9">
    <location>
        <begin position="651"/>
        <end position="1308"/>
    </location>
</feature>
<dbReference type="InterPro" id="IPR007187">
    <property type="entry name" value="Nucleoporin_Nup133/Nup155_C"/>
</dbReference>
<dbReference type="Pfam" id="PF08801">
    <property type="entry name" value="Nucleoporin_N"/>
    <property type="match status" value="1"/>
</dbReference>
<comment type="subcellular location">
    <subcellularLocation>
        <location evidence="1">Nucleus envelope</location>
    </subcellularLocation>
</comment>
<proteinExistence type="inferred from homology"/>
<sequence>MSASHTPEPGTERTLRSSVRNPRRRQRQSDGDSLVATAPRRKRSKLGEDTFTPRANAEETDAGSAVMNGHPRGSTGGGVRKESTPMLDMELPVRGGKKTVKHRALKGDGATVLTQNQMYSVKLLPSTPRELRREGVEYRGVLGAGHHALAVTKTHAHVWDYSAHTTVSNARVFDLPFPAREGEALPFGALVISGASTDIGLLLLSATTGKIVFYESIDRAASLGLFQERNSGVEGTISGFSSGENVIDIVSADHAGFILTLSSGRIVQLTLRDAQGKARIFTQPLRPGDAGSGGIFGSIKGLWSGAWKKGVTAVRTRALDQRGQMQAIALTERCELQIWDLDWSGRHEYRSSMDFREVMVQELKSLESAEMQGCAESITALDFVIVDKPASVRGHEVATLGAEQPLSIWLLFKMGYTDAQDYVLAELSLAGDMVNIERTLKLESYHGGAITQKPSLLLPKPGHTALVIFDDALVLVATTEAGTSDDPNAQLHDASYIEPHSFEDAVYLRSGRDLALLGACVEDTRSAHASSIAFIKGAGLVRLSATDPSGDVERSRIPAKSKIEQAIFYGAMQDNILDFGQKGDYSYAAEEVEEAALNISDEILRSDTSFISTKITSIEAHLDYRARALGALVTHVRQNYPALSRSAMWQLLWDAEKVAAAQQMWKAFEEHKGAVSKVKRKATVLDELCGQLEEHHGLETLDETREDDLVRRFFVKGLSRIDYVLSHIRGLLEQLQQNQTETPEKIVRYVAEADDLWSKALDTAITFRTENAAAYNIAPELSQDGVLGDAADYSDLPEFWTSSRDMLKASRHIATLSREFAKHYFEQEDAHNFAQHINQITVCNPGLIQLCCLIYKERINWLSARADQKDQSEARTLRTNFEAERYDQFRALAGIGRANEGMQLAERYWDMQTLTELVVGESQYYVDELANSNLQEEQRTICVDLLRGITDRISKYFGKFGDDWANAFFDEAFSGSRAGLMLDEAQTHWKEPLTRYLRAEPARAKICWVNDVSAAKDFAHAGVVLAEAAAEQETRLWARKVELSMSKLALMAAQEGSRQPAADARAVAARPERELKLVGVQEKLYRHLRSEVMGALDREAEMEIAMQRFGLKSKKSAALQQLLETEIERVLDSQALSIEELVDVLTLMDSSVYSTEAETPSMNIDGSEFLLALQALDAVAPIMEQRRFETLLQLIWKRCYVHDDWVSLMTTQAKKVRPDADVKSLLIQTAPWRTFYALHKSQPSLLSDDSNIRVLSPAECLGAACKPADLAYRFSEADLLDPILHDNKIQDELLAGFVADRKLNEWMRDCEDDAKRSVAEYLDDTANLREKERELEDSEEKREEWQPGKRNGKANGNGHLNGVNGVAQDEDVAMA</sequence>
<dbReference type="PANTHER" id="PTHR13405:SF11">
    <property type="entry name" value="NUCLEAR PORE COMPLEX PROTEIN NUP133"/>
    <property type="match status" value="1"/>
</dbReference>
<dbReference type="Gene3D" id="1.20.58.1380">
    <property type="match status" value="1"/>
</dbReference>
<evidence type="ECO:0000259" key="10">
    <source>
        <dbReference type="Pfam" id="PF08801"/>
    </source>
</evidence>
<dbReference type="Proteomes" id="UP001324427">
    <property type="component" value="Unassembled WGS sequence"/>
</dbReference>
<feature type="compositionally biased region" description="Low complexity" evidence="8">
    <location>
        <begin position="1356"/>
        <end position="1366"/>
    </location>
</feature>
<keyword evidence="5" id="KW-0653">Protein transport</keyword>
<evidence type="ECO:0000256" key="6">
    <source>
        <dbReference type="ARBA" id="ARBA00023010"/>
    </source>
</evidence>
<dbReference type="Gene3D" id="2.130.10.10">
    <property type="entry name" value="YVTN repeat-like/Quinoprotein amine dehydrogenase"/>
    <property type="match status" value="1"/>
</dbReference>
<keyword evidence="4" id="KW-0509">mRNA transport</keyword>
<gene>
    <name evidence="11" type="ORF">LTR36_004922</name>
</gene>
<dbReference type="InterPro" id="IPR014908">
    <property type="entry name" value="Nucleoporin_Nup133/Nup155_N"/>
</dbReference>
<keyword evidence="6" id="KW-0811">Translocation</keyword>
<dbReference type="GO" id="GO:0000972">
    <property type="term" value="P:transcription-dependent tethering of RNA polymerase II gene DNA at nuclear periphery"/>
    <property type="evidence" value="ECO:0007669"/>
    <property type="project" value="TreeGrafter"/>
</dbReference>
<keyword evidence="7" id="KW-0539">Nucleus</keyword>
<feature type="region of interest" description="Disordered" evidence="8">
    <location>
        <begin position="1"/>
        <end position="83"/>
    </location>
</feature>
<feature type="compositionally biased region" description="Basic and acidic residues" evidence="8">
    <location>
        <begin position="1329"/>
        <end position="1347"/>
    </location>
</feature>
<dbReference type="Pfam" id="PF03177">
    <property type="entry name" value="Nucleoporin_C"/>
    <property type="match status" value="1"/>
</dbReference>
<evidence type="ECO:0000256" key="3">
    <source>
        <dbReference type="ARBA" id="ARBA00022448"/>
    </source>
</evidence>
<accession>A0AAV9JVJ2</accession>
<evidence type="ECO:0000256" key="8">
    <source>
        <dbReference type="SAM" id="MobiDB-lite"/>
    </source>
</evidence>
<dbReference type="GO" id="GO:0016973">
    <property type="term" value="P:poly(A)+ mRNA export from nucleus"/>
    <property type="evidence" value="ECO:0007669"/>
    <property type="project" value="TreeGrafter"/>
</dbReference>
<evidence type="ECO:0000256" key="1">
    <source>
        <dbReference type="ARBA" id="ARBA00004259"/>
    </source>
</evidence>
<dbReference type="InterPro" id="IPR015943">
    <property type="entry name" value="WD40/YVTN_repeat-like_dom_sf"/>
</dbReference>
<dbReference type="SUPFAM" id="SSF117289">
    <property type="entry name" value="Nucleoporin domain"/>
    <property type="match status" value="1"/>
</dbReference>
<protein>
    <submittedName>
        <fullName evidence="11">Uncharacterized protein</fullName>
    </submittedName>
</protein>
<feature type="domain" description="Nucleoporin Nup133/Nup155-like N-terminal" evidence="10">
    <location>
        <begin position="114"/>
        <end position="542"/>
    </location>
</feature>
<organism evidence="11 12">
    <name type="scientific">Oleoguttula mirabilis</name>
    <dbReference type="NCBI Taxonomy" id="1507867"/>
    <lineage>
        <taxon>Eukaryota</taxon>
        <taxon>Fungi</taxon>
        <taxon>Dikarya</taxon>
        <taxon>Ascomycota</taxon>
        <taxon>Pezizomycotina</taxon>
        <taxon>Dothideomycetes</taxon>
        <taxon>Dothideomycetidae</taxon>
        <taxon>Mycosphaerellales</taxon>
        <taxon>Teratosphaeriaceae</taxon>
        <taxon>Oleoguttula</taxon>
    </lineage>
</organism>
<dbReference type="GO" id="GO:0017056">
    <property type="term" value="F:structural constituent of nuclear pore"/>
    <property type="evidence" value="ECO:0007669"/>
    <property type="project" value="InterPro"/>
</dbReference>
<dbReference type="GO" id="GO:0031080">
    <property type="term" value="C:nuclear pore outer ring"/>
    <property type="evidence" value="ECO:0007669"/>
    <property type="project" value="TreeGrafter"/>
</dbReference>